<protein>
    <submittedName>
        <fullName evidence="6">LysR family transcriptional regulator</fullName>
    </submittedName>
</protein>
<evidence type="ECO:0000256" key="4">
    <source>
        <dbReference type="ARBA" id="ARBA00023163"/>
    </source>
</evidence>
<name>A0ABN2XDX0_9ACTN</name>
<comment type="caution">
    <text evidence="6">The sequence shown here is derived from an EMBL/GenBank/DDBJ whole genome shotgun (WGS) entry which is preliminary data.</text>
</comment>
<gene>
    <name evidence="6" type="ORF">GCM10009802_06410</name>
</gene>
<dbReference type="PANTHER" id="PTHR30346">
    <property type="entry name" value="TRANSCRIPTIONAL DUAL REGULATOR HCAR-RELATED"/>
    <property type="match status" value="1"/>
</dbReference>
<dbReference type="RefSeq" id="WP_027752343.1">
    <property type="nucleotide sequence ID" value="NZ_BAAAPF010000007.1"/>
</dbReference>
<evidence type="ECO:0000259" key="5">
    <source>
        <dbReference type="PROSITE" id="PS50931"/>
    </source>
</evidence>
<dbReference type="SUPFAM" id="SSF53850">
    <property type="entry name" value="Periplasmic binding protein-like II"/>
    <property type="match status" value="1"/>
</dbReference>
<dbReference type="Proteomes" id="UP001500443">
    <property type="component" value="Unassembled WGS sequence"/>
</dbReference>
<dbReference type="InterPro" id="IPR036390">
    <property type="entry name" value="WH_DNA-bd_sf"/>
</dbReference>
<accession>A0ABN2XDX0</accession>
<keyword evidence="2" id="KW-0805">Transcription regulation</keyword>
<dbReference type="Gene3D" id="3.40.190.10">
    <property type="entry name" value="Periplasmic binding protein-like II"/>
    <property type="match status" value="2"/>
</dbReference>
<evidence type="ECO:0000256" key="3">
    <source>
        <dbReference type="ARBA" id="ARBA00023125"/>
    </source>
</evidence>
<dbReference type="PANTHER" id="PTHR30346:SF30">
    <property type="entry name" value="SMALL NEUTRAL PROTEASE REGULATORY PROTEIN"/>
    <property type="match status" value="1"/>
</dbReference>
<sequence>MQLELRHLQAVCRIAEAGSLSRAARLLGVSQPALSAQLRRIERVAGGELFTRTPQGVQPTPLGEFVLSKAHRVLGEMEALSAGARATTATGPLRLGSIVLVMLGALVQELDELLPGRQTTVDSEDSVTALTRLLGSGHYDAVLYGEVNDHRTPLPAGVTARTLVAGEPFWIALSARHRLADRERVDLAELAGEHWMAMTSQDDGGPEALQAACAGAGFTPSLRYRIGDTALNRRLIAAGRAVAVFQPTAPATPGVVLRPLAGDPIRGRLTLAWQRRAVPAEMAAVLYRAAARAYAAGLANNPRYGAWWAAHPEVHPEPG</sequence>
<dbReference type="EMBL" id="BAAAPF010000007">
    <property type="protein sequence ID" value="GAA2109851.1"/>
    <property type="molecule type" value="Genomic_DNA"/>
</dbReference>
<proteinExistence type="inferred from homology"/>
<evidence type="ECO:0000256" key="2">
    <source>
        <dbReference type="ARBA" id="ARBA00023015"/>
    </source>
</evidence>
<feature type="domain" description="HTH lysR-type" evidence="5">
    <location>
        <begin position="3"/>
        <end position="60"/>
    </location>
</feature>
<dbReference type="Pfam" id="PF00126">
    <property type="entry name" value="HTH_1"/>
    <property type="match status" value="1"/>
</dbReference>
<keyword evidence="4" id="KW-0804">Transcription</keyword>
<dbReference type="InterPro" id="IPR036388">
    <property type="entry name" value="WH-like_DNA-bd_sf"/>
</dbReference>
<dbReference type="Gene3D" id="1.10.10.10">
    <property type="entry name" value="Winged helix-like DNA-binding domain superfamily/Winged helix DNA-binding domain"/>
    <property type="match status" value="1"/>
</dbReference>
<evidence type="ECO:0000313" key="6">
    <source>
        <dbReference type="EMBL" id="GAA2109851.1"/>
    </source>
</evidence>
<dbReference type="SUPFAM" id="SSF46785">
    <property type="entry name" value="Winged helix' DNA-binding domain"/>
    <property type="match status" value="1"/>
</dbReference>
<keyword evidence="7" id="KW-1185">Reference proteome</keyword>
<evidence type="ECO:0000313" key="7">
    <source>
        <dbReference type="Proteomes" id="UP001500443"/>
    </source>
</evidence>
<keyword evidence="3" id="KW-0238">DNA-binding</keyword>
<organism evidence="6 7">
    <name type="scientific">Streptomyces synnematoformans</name>
    <dbReference type="NCBI Taxonomy" id="415721"/>
    <lineage>
        <taxon>Bacteria</taxon>
        <taxon>Bacillati</taxon>
        <taxon>Actinomycetota</taxon>
        <taxon>Actinomycetes</taxon>
        <taxon>Kitasatosporales</taxon>
        <taxon>Streptomycetaceae</taxon>
        <taxon>Streptomyces</taxon>
    </lineage>
</organism>
<comment type="similarity">
    <text evidence="1">Belongs to the LysR transcriptional regulatory family.</text>
</comment>
<reference evidence="6 7" key="1">
    <citation type="journal article" date="2019" name="Int. J. Syst. Evol. Microbiol.">
        <title>The Global Catalogue of Microorganisms (GCM) 10K type strain sequencing project: providing services to taxonomists for standard genome sequencing and annotation.</title>
        <authorList>
            <consortium name="The Broad Institute Genomics Platform"/>
            <consortium name="The Broad Institute Genome Sequencing Center for Infectious Disease"/>
            <person name="Wu L."/>
            <person name="Ma J."/>
        </authorList>
    </citation>
    <scope>NUCLEOTIDE SEQUENCE [LARGE SCALE GENOMIC DNA]</scope>
    <source>
        <strain evidence="6 7">JCM 15481</strain>
    </source>
</reference>
<dbReference type="InterPro" id="IPR005119">
    <property type="entry name" value="LysR_subst-bd"/>
</dbReference>
<evidence type="ECO:0000256" key="1">
    <source>
        <dbReference type="ARBA" id="ARBA00009437"/>
    </source>
</evidence>
<dbReference type="PROSITE" id="PS50931">
    <property type="entry name" value="HTH_LYSR"/>
    <property type="match status" value="1"/>
</dbReference>
<dbReference type="PRINTS" id="PR00039">
    <property type="entry name" value="HTHLYSR"/>
</dbReference>
<dbReference type="Pfam" id="PF03466">
    <property type="entry name" value="LysR_substrate"/>
    <property type="match status" value="1"/>
</dbReference>
<dbReference type="InterPro" id="IPR000847">
    <property type="entry name" value="LysR_HTH_N"/>
</dbReference>